<dbReference type="PRINTS" id="PR01374">
    <property type="entry name" value="TONBPROTEIN"/>
</dbReference>
<dbReference type="GO" id="GO:0015891">
    <property type="term" value="P:siderophore transport"/>
    <property type="evidence" value="ECO:0007669"/>
    <property type="project" value="InterPro"/>
</dbReference>
<dbReference type="Proteomes" id="UP000289437">
    <property type="component" value="Unassembled WGS sequence"/>
</dbReference>
<gene>
    <name evidence="2" type="ORF">GRAN_0369</name>
</gene>
<organism evidence="2 3">
    <name type="scientific">Granulicella sibirica</name>
    <dbReference type="NCBI Taxonomy" id="2479048"/>
    <lineage>
        <taxon>Bacteria</taxon>
        <taxon>Pseudomonadati</taxon>
        <taxon>Acidobacteriota</taxon>
        <taxon>Terriglobia</taxon>
        <taxon>Terriglobales</taxon>
        <taxon>Acidobacteriaceae</taxon>
        <taxon>Granulicella</taxon>
    </lineage>
</organism>
<comment type="caution">
    <text evidence="2">The sequence shown here is derived from an EMBL/GenBank/DDBJ whole genome shotgun (WGS) entry which is preliminary data.</text>
</comment>
<name>A0A4Q0T4X3_9BACT</name>
<dbReference type="GO" id="GO:0030288">
    <property type="term" value="C:outer membrane-bounded periplasmic space"/>
    <property type="evidence" value="ECO:0007669"/>
    <property type="project" value="InterPro"/>
</dbReference>
<dbReference type="GO" id="GO:0055085">
    <property type="term" value="P:transmembrane transport"/>
    <property type="evidence" value="ECO:0007669"/>
    <property type="project" value="InterPro"/>
</dbReference>
<evidence type="ECO:0000259" key="1">
    <source>
        <dbReference type="PROSITE" id="PS52015"/>
    </source>
</evidence>
<dbReference type="InterPro" id="IPR003538">
    <property type="entry name" value="TonB"/>
</dbReference>
<keyword evidence="3" id="KW-1185">Reference proteome</keyword>
<dbReference type="RefSeq" id="WP_241654278.1">
    <property type="nucleotide sequence ID" value="NZ_RDSM01000001.1"/>
</dbReference>
<reference evidence="3" key="2">
    <citation type="submission" date="2019-02" db="EMBL/GenBank/DDBJ databases">
        <title>Granulicella sibirica sp. nov., a psychrotolerant acidobacterium isolated from an organic soil layer in forested tundra, West Siberia.</title>
        <authorList>
            <person name="Oshkin I.Y."/>
            <person name="Kulichevskaya I.S."/>
            <person name="Rijpstra W.I.C."/>
            <person name="Sinninghe Damste J.S."/>
            <person name="Rakitin A.L."/>
            <person name="Ravin N.V."/>
            <person name="Dedysh S.N."/>
        </authorList>
    </citation>
    <scope>NUCLEOTIDE SEQUENCE [LARGE SCALE GENOMIC DNA]</scope>
    <source>
        <strain evidence="3">AF10</strain>
    </source>
</reference>
<proteinExistence type="predicted"/>
<reference evidence="2 3" key="1">
    <citation type="submission" date="2018-11" db="EMBL/GenBank/DDBJ databases">
        <authorList>
            <person name="Mardanov A.V."/>
            <person name="Ravin N.V."/>
            <person name="Dedysh S.N."/>
        </authorList>
    </citation>
    <scope>NUCLEOTIDE SEQUENCE [LARGE SCALE GENOMIC DNA]</scope>
    <source>
        <strain evidence="2 3">AF10</strain>
    </source>
</reference>
<evidence type="ECO:0000313" key="3">
    <source>
        <dbReference type="Proteomes" id="UP000289437"/>
    </source>
</evidence>
<dbReference type="SUPFAM" id="SSF74653">
    <property type="entry name" value="TolA/TonB C-terminal domain"/>
    <property type="match status" value="1"/>
</dbReference>
<accession>A0A4Q0T4X3</accession>
<dbReference type="InterPro" id="IPR037682">
    <property type="entry name" value="TonB_C"/>
</dbReference>
<dbReference type="EMBL" id="RDSM01000001">
    <property type="protein sequence ID" value="RXH57059.1"/>
    <property type="molecule type" value="Genomic_DNA"/>
</dbReference>
<dbReference type="GO" id="GO:0031992">
    <property type="term" value="F:energy transducer activity"/>
    <property type="evidence" value="ECO:0007669"/>
    <property type="project" value="InterPro"/>
</dbReference>
<dbReference type="Pfam" id="PF03544">
    <property type="entry name" value="TonB_C"/>
    <property type="match status" value="1"/>
</dbReference>
<evidence type="ECO:0000313" key="2">
    <source>
        <dbReference type="EMBL" id="RXH57059.1"/>
    </source>
</evidence>
<dbReference type="PROSITE" id="PS52015">
    <property type="entry name" value="TONB_CTD"/>
    <property type="match status" value="1"/>
</dbReference>
<feature type="domain" description="TonB C-terminal" evidence="1">
    <location>
        <begin position="1"/>
        <end position="85"/>
    </location>
</feature>
<dbReference type="Gene3D" id="3.30.2420.10">
    <property type="entry name" value="TonB"/>
    <property type="match status" value="1"/>
</dbReference>
<sequence length="120" mass="12995">MTETSAPIYPPIAKAAHVEGNVILMASFAKDGSVADLQVLSGHAMLKGGTIDFVKGWKANAYPGPRTCPVVVSYVLKTDHTTQVEGRTDVQHYTVLQKPAAIFMDEPGVIGRKHKRFGIF</sequence>
<dbReference type="AlphaFoldDB" id="A0A4Q0T4X3"/>
<protein>
    <submittedName>
        <fullName evidence="2">Ferric siderophore transport system, periplasmic binding protein TonB</fullName>
    </submittedName>
</protein>